<accession>A0ACB8Q5F8</accession>
<keyword evidence="2" id="KW-1185">Reference proteome</keyword>
<reference evidence="1" key="1">
    <citation type="submission" date="2021-02" db="EMBL/GenBank/DDBJ databases">
        <authorList>
            <consortium name="DOE Joint Genome Institute"/>
            <person name="Ahrendt S."/>
            <person name="Looney B.P."/>
            <person name="Miyauchi S."/>
            <person name="Morin E."/>
            <person name="Drula E."/>
            <person name="Courty P.E."/>
            <person name="Chicoki N."/>
            <person name="Fauchery L."/>
            <person name="Kohler A."/>
            <person name="Kuo A."/>
            <person name="Labutti K."/>
            <person name="Pangilinan J."/>
            <person name="Lipzen A."/>
            <person name="Riley R."/>
            <person name="Andreopoulos W."/>
            <person name="He G."/>
            <person name="Johnson J."/>
            <person name="Barry K.W."/>
            <person name="Grigoriev I.V."/>
            <person name="Nagy L."/>
            <person name="Hibbett D."/>
            <person name="Henrissat B."/>
            <person name="Matheny P.B."/>
            <person name="Labbe J."/>
            <person name="Martin F."/>
        </authorList>
    </citation>
    <scope>NUCLEOTIDE SEQUENCE</scope>
    <source>
        <strain evidence="1">EC-137</strain>
    </source>
</reference>
<sequence length="729" mass="80005">MDEHIVRGRVNVSPVTQSFTRKGGADQADSRVANPVKLNGAWASGMANKNCRVRLIANKDTAMERPSSKHAAKPAHKGRPHSIKFKEHHDWLENKRPAYERASWKGKTAACAFITETTTAFLNEFGWSDAHFRSGRKKEQQGGDGQETDAGEADAVYKRARQKVYQVFCSSGSSNLAAQAMSPQWLMCSLLEKEKPIRRPKLINIFRRSPHYTAEMCAQFKKEWKTGLGEEDGAGDGKDDGGDDFAQDDGDNEDGEDAGSDSDDEETEDVDYGAPADVNYGALADVDYGALADMDYRALADENYTGESERLGDKMTQEEEEYWDRVMWPDDDDVSPKETWLTKVTKPWMVKRAGEIKGKKSWIEKHVQVIAEVVRSTKEGPPGMEGTFVYPDKLMDAFDAAAALEEIRGYEVRPDLLEISEFLTVFVKPAASESGSTYLDQLPENQQPDSWKLWKKARFPAMLPVAAEGQLQAEYGLQLIKYWIACQPKARLPQARRGGLEALATPEEAMDWSLLAARGPGGTFGFVRGLTIWAANIATLKHPWHWNQLAKDLRQVFLILALKERQRIAVLESPEGASGIHDVRGSASASSAGGQISALVSISARSASAQAQATARADSHGRAGLSAEDGGRRVRKESHKLQESKRHAKAIEASKKKRRKVTGDSAVPDVNHGHGWETRTVGEDTSEYGRGCGRGYGRGRGRGRGRGSESSRGSGTGTGTGRGRGRGSS</sequence>
<protein>
    <submittedName>
        <fullName evidence="1">Uncharacterized protein</fullName>
    </submittedName>
</protein>
<gene>
    <name evidence="1" type="ORF">K488DRAFT_74966</name>
</gene>
<proteinExistence type="predicted"/>
<dbReference type="EMBL" id="MU274108">
    <property type="protein sequence ID" value="KAI0026922.1"/>
    <property type="molecule type" value="Genomic_DNA"/>
</dbReference>
<comment type="caution">
    <text evidence="1">The sequence shown here is derived from an EMBL/GenBank/DDBJ whole genome shotgun (WGS) entry which is preliminary data.</text>
</comment>
<evidence type="ECO:0000313" key="1">
    <source>
        <dbReference type="EMBL" id="KAI0026922.1"/>
    </source>
</evidence>
<reference evidence="1" key="2">
    <citation type="journal article" date="2022" name="New Phytol.">
        <title>Evolutionary transition to the ectomycorrhizal habit in the genomes of a hyperdiverse lineage of mushroom-forming fungi.</title>
        <authorList>
            <person name="Looney B."/>
            <person name="Miyauchi S."/>
            <person name="Morin E."/>
            <person name="Drula E."/>
            <person name="Courty P.E."/>
            <person name="Kohler A."/>
            <person name="Kuo A."/>
            <person name="LaButti K."/>
            <person name="Pangilinan J."/>
            <person name="Lipzen A."/>
            <person name="Riley R."/>
            <person name="Andreopoulos W."/>
            <person name="He G."/>
            <person name="Johnson J."/>
            <person name="Nolan M."/>
            <person name="Tritt A."/>
            <person name="Barry K.W."/>
            <person name="Grigoriev I.V."/>
            <person name="Nagy L.G."/>
            <person name="Hibbett D."/>
            <person name="Henrissat B."/>
            <person name="Matheny P.B."/>
            <person name="Labbe J."/>
            <person name="Martin F.M."/>
        </authorList>
    </citation>
    <scope>NUCLEOTIDE SEQUENCE</scope>
    <source>
        <strain evidence="1">EC-137</strain>
    </source>
</reference>
<dbReference type="Proteomes" id="UP000814128">
    <property type="component" value="Unassembled WGS sequence"/>
</dbReference>
<name>A0ACB8Q5F8_9AGAM</name>
<evidence type="ECO:0000313" key="2">
    <source>
        <dbReference type="Proteomes" id="UP000814128"/>
    </source>
</evidence>
<organism evidence="1 2">
    <name type="scientific">Vararia minispora EC-137</name>
    <dbReference type="NCBI Taxonomy" id="1314806"/>
    <lineage>
        <taxon>Eukaryota</taxon>
        <taxon>Fungi</taxon>
        <taxon>Dikarya</taxon>
        <taxon>Basidiomycota</taxon>
        <taxon>Agaricomycotina</taxon>
        <taxon>Agaricomycetes</taxon>
        <taxon>Russulales</taxon>
        <taxon>Lachnocladiaceae</taxon>
        <taxon>Vararia</taxon>
    </lineage>
</organism>